<organism evidence="1 2">
    <name type="scientific">Pseudoalteromonas xiamenensis</name>
    <dbReference type="NCBI Taxonomy" id="882626"/>
    <lineage>
        <taxon>Bacteria</taxon>
        <taxon>Pseudomonadati</taxon>
        <taxon>Pseudomonadota</taxon>
        <taxon>Gammaproteobacteria</taxon>
        <taxon>Alteromonadales</taxon>
        <taxon>Pseudoalteromonadaceae</taxon>
        <taxon>Pseudoalteromonas</taxon>
    </lineage>
</organism>
<proteinExistence type="predicted"/>
<sequence length="100" mass="11448">MAQATYGMGYLSEKARLALKTPTKLREGQVNKEQYSLGWRVRTLKFNDQMQNSLWPKELQLTPDLFDEWSVKRLGVSNAKGSGFVHLLCTLPKMQFNGLL</sequence>
<gene>
    <name evidence="1" type="ORF">J5O05_18390</name>
</gene>
<dbReference type="EMBL" id="CP072135">
    <property type="protein sequence ID" value="QTH73465.1"/>
    <property type="molecule type" value="Genomic_DNA"/>
</dbReference>
<dbReference type="KEGG" id="pxi:J5O05_18390"/>
<name>A0A975HPP2_9GAMM</name>
<dbReference type="AlphaFoldDB" id="A0A975HPP2"/>
<dbReference type="RefSeq" id="WP_208845077.1">
    <property type="nucleotide sequence ID" value="NZ_CP072135.1"/>
</dbReference>
<accession>A0A975HPP2</accession>
<protein>
    <submittedName>
        <fullName evidence="1">Uncharacterized protein</fullName>
    </submittedName>
</protein>
<dbReference type="Proteomes" id="UP000664904">
    <property type="component" value="Plasmid unnamed5"/>
</dbReference>
<evidence type="ECO:0000313" key="1">
    <source>
        <dbReference type="EMBL" id="QTH73465.1"/>
    </source>
</evidence>
<keyword evidence="1" id="KW-0614">Plasmid</keyword>
<keyword evidence="2" id="KW-1185">Reference proteome</keyword>
<geneLocation type="plasmid" evidence="1 2">
    <name>unnamed5</name>
</geneLocation>
<reference evidence="1" key="1">
    <citation type="submission" date="2021-03" db="EMBL/GenBank/DDBJ databases">
        <title>Complete Genome of Pseudoalteromonas xiamenensis STKMTI.2, a new potential marine bacterium producing anti-Vibrio compounds.</title>
        <authorList>
            <person name="Handayani D.P."/>
            <person name="Isnansetyo A."/>
            <person name="Istiqomah I."/>
            <person name="Jumina J."/>
        </authorList>
    </citation>
    <scope>NUCLEOTIDE SEQUENCE</scope>
    <source>
        <strain evidence="1">STKMTI.2</strain>
        <plasmid evidence="1">unnamed5</plasmid>
    </source>
</reference>
<evidence type="ECO:0000313" key="2">
    <source>
        <dbReference type="Proteomes" id="UP000664904"/>
    </source>
</evidence>